<dbReference type="PRINTS" id="PR01909">
    <property type="entry name" value="ADSPHPHTASEA"/>
</dbReference>
<evidence type="ECO:0000256" key="3">
    <source>
        <dbReference type="ARBA" id="ARBA00022490"/>
    </source>
</evidence>
<comment type="function">
    <text evidence="9">Dual specificity phosphatase able to dephosphorylate phosphotyrosine, phosphoserine and phosphothreonine residues, with a preference for phosphotyrosine as a substrate.</text>
</comment>
<dbReference type="InterPro" id="IPR000387">
    <property type="entry name" value="Tyr_Pase_dom"/>
</dbReference>
<dbReference type="PANTHER" id="PTHR45682:SF3">
    <property type="entry name" value="DUAL SPECIFICITY PROTEIN PHOSPHATASE"/>
    <property type="match status" value="1"/>
</dbReference>
<keyword evidence="4 9" id="KW-0378">Hydrolase</keyword>
<dbReference type="EC" id="3.1.3.48" evidence="9"/>
<dbReference type="GO" id="GO:0004722">
    <property type="term" value="F:protein serine/threonine phosphatase activity"/>
    <property type="evidence" value="ECO:0007669"/>
    <property type="project" value="UniProtKB-EC"/>
</dbReference>
<comment type="catalytic activity">
    <reaction evidence="9">
        <text>O-phospho-L-tyrosyl-[protein] + H2O = L-tyrosyl-[protein] + phosphate</text>
        <dbReference type="Rhea" id="RHEA:10684"/>
        <dbReference type="Rhea" id="RHEA-COMP:10136"/>
        <dbReference type="Rhea" id="RHEA-COMP:20101"/>
        <dbReference type="ChEBI" id="CHEBI:15377"/>
        <dbReference type="ChEBI" id="CHEBI:43474"/>
        <dbReference type="ChEBI" id="CHEBI:46858"/>
        <dbReference type="ChEBI" id="CHEBI:61978"/>
        <dbReference type="EC" id="3.1.3.48"/>
    </reaction>
</comment>
<dbReference type="SMART" id="SM00195">
    <property type="entry name" value="DSPc"/>
    <property type="match status" value="1"/>
</dbReference>
<dbReference type="InterPro" id="IPR029021">
    <property type="entry name" value="Prot-tyrosine_phosphatase-like"/>
</dbReference>
<comment type="subcellular location">
    <subcellularLocation>
        <location evidence="1">Cytoplasm</location>
    </subcellularLocation>
</comment>
<dbReference type="EC" id="3.1.3.16" evidence="9"/>
<dbReference type="SUPFAM" id="SSF52799">
    <property type="entry name" value="(Phosphotyrosine protein) phosphatases II"/>
    <property type="match status" value="1"/>
</dbReference>
<dbReference type="GeneTree" id="ENSGT00940000162682"/>
<dbReference type="InterPro" id="IPR020405">
    <property type="entry name" value="Atypical_DUSP_subfamA"/>
</dbReference>
<dbReference type="Pfam" id="PF00782">
    <property type="entry name" value="DSPc"/>
    <property type="match status" value="1"/>
</dbReference>
<comment type="catalytic activity">
    <reaction evidence="6 9">
        <text>O-phospho-L-seryl-[protein] + H2O = L-seryl-[protein] + phosphate</text>
        <dbReference type="Rhea" id="RHEA:20629"/>
        <dbReference type="Rhea" id="RHEA-COMP:9863"/>
        <dbReference type="Rhea" id="RHEA-COMP:11604"/>
        <dbReference type="ChEBI" id="CHEBI:15377"/>
        <dbReference type="ChEBI" id="CHEBI:29999"/>
        <dbReference type="ChEBI" id="CHEBI:43474"/>
        <dbReference type="ChEBI" id="CHEBI:83421"/>
        <dbReference type="EC" id="3.1.3.16"/>
    </reaction>
</comment>
<dbReference type="InterPro" id="IPR000340">
    <property type="entry name" value="Dual-sp_phosphatase_cat-dom"/>
</dbReference>
<evidence type="ECO:0000256" key="2">
    <source>
        <dbReference type="ARBA" id="ARBA00008601"/>
    </source>
</evidence>
<evidence type="ECO:0000313" key="13">
    <source>
        <dbReference type="Proteomes" id="UP000002279"/>
    </source>
</evidence>
<dbReference type="AlphaFoldDB" id="A0A6I8NCQ1"/>
<evidence type="ECO:0000259" key="10">
    <source>
        <dbReference type="PROSITE" id="PS50054"/>
    </source>
</evidence>
<dbReference type="PROSITE" id="PS50054">
    <property type="entry name" value="TYR_PHOSPHATASE_DUAL"/>
    <property type="match status" value="1"/>
</dbReference>
<reference evidence="12" key="2">
    <citation type="submission" date="2025-08" db="UniProtKB">
        <authorList>
            <consortium name="Ensembl"/>
        </authorList>
    </citation>
    <scope>IDENTIFICATION</scope>
    <source>
        <strain evidence="12">Glennie</strain>
    </source>
</reference>
<comment type="catalytic activity">
    <reaction evidence="7 9">
        <text>O-phospho-L-threonyl-[protein] + H2O = L-threonyl-[protein] + phosphate</text>
        <dbReference type="Rhea" id="RHEA:47004"/>
        <dbReference type="Rhea" id="RHEA-COMP:11060"/>
        <dbReference type="Rhea" id="RHEA-COMP:11605"/>
        <dbReference type="ChEBI" id="CHEBI:15377"/>
        <dbReference type="ChEBI" id="CHEBI:30013"/>
        <dbReference type="ChEBI" id="CHEBI:43474"/>
        <dbReference type="ChEBI" id="CHEBI:61977"/>
        <dbReference type="EC" id="3.1.3.16"/>
    </reaction>
</comment>
<dbReference type="InterPro" id="IPR020422">
    <property type="entry name" value="TYR_PHOSPHATASE_DUAL_dom"/>
</dbReference>
<dbReference type="GO" id="GO:0008138">
    <property type="term" value="F:protein tyrosine/serine/threonine phosphatase activity"/>
    <property type="evidence" value="ECO:0000318"/>
    <property type="project" value="GO_Central"/>
</dbReference>
<dbReference type="OMA" id="AHGTMFC"/>
<keyword evidence="13" id="KW-1185">Reference proteome</keyword>
<feature type="domain" description="Tyrosine specific protein phosphatases" evidence="11">
    <location>
        <begin position="104"/>
        <end position="162"/>
    </location>
</feature>
<evidence type="ECO:0000256" key="4">
    <source>
        <dbReference type="ARBA" id="ARBA00022801"/>
    </source>
</evidence>
<evidence type="ECO:0000256" key="1">
    <source>
        <dbReference type="ARBA" id="ARBA00004496"/>
    </source>
</evidence>
<dbReference type="GO" id="GO:0043409">
    <property type="term" value="P:negative regulation of MAPK cascade"/>
    <property type="evidence" value="ECO:0000318"/>
    <property type="project" value="GO_Central"/>
</dbReference>
<evidence type="ECO:0000256" key="8">
    <source>
        <dbReference type="PIRSR" id="PIRSR620405-1"/>
    </source>
</evidence>
<organism evidence="12 13">
    <name type="scientific">Ornithorhynchus anatinus</name>
    <name type="common">Duckbill platypus</name>
    <dbReference type="NCBI Taxonomy" id="9258"/>
    <lineage>
        <taxon>Eukaryota</taxon>
        <taxon>Metazoa</taxon>
        <taxon>Chordata</taxon>
        <taxon>Craniata</taxon>
        <taxon>Vertebrata</taxon>
        <taxon>Euteleostomi</taxon>
        <taxon>Mammalia</taxon>
        <taxon>Monotremata</taxon>
        <taxon>Ornithorhynchidae</taxon>
        <taxon>Ornithorhynchus</taxon>
    </lineage>
</organism>
<dbReference type="GO" id="GO:0004725">
    <property type="term" value="F:protein tyrosine phosphatase activity"/>
    <property type="evidence" value="ECO:0007669"/>
    <property type="project" value="UniProtKB-EC"/>
</dbReference>
<dbReference type="InterPro" id="IPR016130">
    <property type="entry name" value="Tyr_Pase_AS"/>
</dbReference>
<dbReference type="PROSITE" id="PS00383">
    <property type="entry name" value="TYR_PHOSPHATASE_1"/>
    <property type="match status" value="1"/>
</dbReference>
<proteinExistence type="inferred from homology"/>
<dbReference type="Gene3D" id="3.90.190.10">
    <property type="entry name" value="Protein tyrosine phosphatase superfamily"/>
    <property type="match status" value="1"/>
</dbReference>
<dbReference type="PRINTS" id="PR01908">
    <property type="entry name" value="ADSPHPHTASE"/>
</dbReference>
<accession>A0A6I8NCQ1</accession>
<protein>
    <recommendedName>
        <fullName evidence="9">Dual specificity protein phosphatase</fullName>
        <ecNumber evidence="9">3.1.3.16</ecNumber>
        <ecNumber evidence="9">3.1.3.48</ecNumber>
    </recommendedName>
</protein>
<gene>
    <name evidence="12" type="primary">DUSP13A</name>
</gene>
<evidence type="ECO:0000256" key="7">
    <source>
        <dbReference type="ARBA" id="ARBA00048336"/>
    </source>
</evidence>
<feature type="active site" description="Phosphocysteine intermediate" evidence="8">
    <location>
        <position position="128"/>
    </location>
</feature>
<evidence type="ECO:0000313" key="12">
    <source>
        <dbReference type="Ensembl" id="ENSOANP00000038523.1"/>
    </source>
</evidence>
<evidence type="ECO:0000256" key="6">
    <source>
        <dbReference type="ARBA" id="ARBA00047761"/>
    </source>
</evidence>
<dbReference type="GO" id="GO:0033549">
    <property type="term" value="F:MAP kinase phosphatase activity"/>
    <property type="evidence" value="ECO:0000318"/>
    <property type="project" value="GO_Central"/>
</dbReference>
<comment type="similarity">
    <text evidence="2 9">Belongs to the protein-tyrosine phosphatase family. Non-receptor class dual specificity subfamily.</text>
</comment>
<evidence type="ECO:0000256" key="9">
    <source>
        <dbReference type="RuleBase" id="RU366038"/>
    </source>
</evidence>
<keyword evidence="3" id="KW-0963">Cytoplasm</keyword>
<dbReference type="Ensembl" id="ENSOANT00000058170.1">
    <property type="protein sequence ID" value="ENSOANP00000038523.1"/>
    <property type="gene ID" value="ENSOANG00000046388.1"/>
</dbReference>
<dbReference type="InParanoid" id="A0A6I8NCQ1"/>
<name>A0A6I8NCQ1_ORNAN</name>
<dbReference type="PANTHER" id="PTHR45682">
    <property type="entry name" value="AGAP008228-PA"/>
    <property type="match status" value="1"/>
</dbReference>
<feature type="domain" description="Tyrosine-protein phosphatase" evidence="10">
    <location>
        <begin position="35"/>
        <end position="183"/>
    </location>
</feature>
<reference evidence="12 13" key="1">
    <citation type="journal article" date="2008" name="Nature">
        <title>Genome analysis of the platypus reveals unique signatures of evolution.</title>
        <authorList>
            <person name="Warren W.C."/>
            <person name="Hillier L.W."/>
            <person name="Marshall Graves J.A."/>
            <person name="Birney E."/>
            <person name="Ponting C.P."/>
            <person name="Grutzner F."/>
            <person name="Belov K."/>
            <person name="Miller W."/>
            <person name="Clarke L."/>
            <person name="Chinwalla A.T."/>
            <person name="Yang S.P."/>
            <person name="Heger A."/>
            <person name="Locke D.P."/>
            <person name="Miethke P."/>
            <person name="Waters P.D."/>
            <person name="Veyrunes F."/>
            <person name="Fulton L."/>
            <person name="Fulton B."/>
            <person name="Graves T."/>
            <person name="Wallis J."/>
            <person name="Puente X.S."/>
            <person name="Lopez-Otin C."/>
            <person name="Ordonez G.R."/>
            <person name="Eichler E.E."/>
            <person name="Chen L."/>
            <person name="Cheng Z."/>
            <person name="Deakin J.E."/>
            <person name="Alsop A."/>
            <person name="Thompson K."/>
            <person name="Kirby P."/>
            <person name="Papenfuss A.T."/>
            <person name="Wakefield M.J."/>
            <person name="Olender T."/>
            <person name="Lancet D."/>
            <person name="Huttley G.A."/>
            <person name="Smit A.F."/>
            <person name="Pask A."/>
            <person name="Temple-Smith P."/>
            <person name="Batzer M.A."/>
            <person name="Walker J.A."/>
            <person name="Konkel M.K."/>
            <person name="Harris R.S."/>
            <person name="Whittington C.M."/>
            <person name="Wong E.S."/>
            <person name="Gemmell N.J."/>
            <person name="Buschiazzo E."/>
            <person name="Vargas Jentzsch I.M."/>
            <person name="Merkel A."/>
            <person name="Schmitz J."/>
            <person name="Zemann A."/>
            <person name="Churakov G."/>
            <person name="Kriegs J.O."/>
            <person name="Brosius J."/>
            <person name="Murchison E.P."/>
            <person name="Sachidanandam R."/>
            <person name="Smith C."/>
            <person name="Hannon G.J."/>
            <person name="Tsend-Ayush E."/>
            <person name="McMillan D."/>
            <person name="Attenborough R."/>
            <person name="Rens W."/>
            <person name="Ferguson-Smith M."/>
            <person name="Lefevre C.M."/>
            <person name="Sharp J.A."/>
            <person name="Nicholas K.R."/>
            <person name="Ray D.A."/>
            <person name="Kube M."/>
            <person name="Reinhardt R."/>
            <person name="Pringle T.H."/>
            <person name="Taylor J."/>
            <person name="Jones R.C."/>
            <person name="Nixon B."/>
            <person name="Dacheux J.L."/>
            <person name="Niwa H."/>
            <person name="Sekita Y."/>
            <person name="Huang X."/>
            <person name="Stark A."/>
            <person name="Kheradpour P."/>
            <person name="Kellis M."/>
            <person name="Flicek P."/>
            <person name="Chen Y."/>
            <person name="Webber C."/>
            <person name="Hardison R."/>
            <person name="Nelson J."/>
            <person name="Hallsworth-Pepin K."/>
            <person name="Delehaunty K."/>
            <person name="Markovic C."/>
            <person name="Minx P."/>
            <person name="Feng Y."/>
            <person name="Kremitzki C."/>
            <person name="Mitreva M."/>
            <person name="Glasscock J."/>
            <person name="Wylie T."/>
            <person name="Wohldmann P."/>
            <person name="Thiru P."/>
            <person name="Nhan M.N."/>
            <person name="Pohl C.S."/>
            <person name="Smith S.M."/>
            <person name="Hou S."/>
            <person name="Nefedov M."/>
            <person name="de Jong P.J."/>
            <person name="Renfree M.B."/>
            <person name="Mardis E.R."/>
            <person name="Wilson R.K."/>
        </authorList>
    </citation>
    <scope>NUCLEOTIDE SEQUENCE [LARGE SCALE GENOMIC DNA]</scope>
    <source>
        <strain evidence="12 13">Glennie</strain>
    </source>
</reference>
<dbReference type="Proteomes" id="UP000002279">
    <property type="component" value="Chromosome 3"/>
</dbReference>
<dbReference type="Bgee" id="ENSOANG00000046388">
    <property type="expression patterns" value="Expressed in testis"/>
</dbReference>
<sequence>MAGTEISEPENTEGSACPSVQELEQLLQTGRVSCNHVDEVWPNLFIGDVATANNRFELWKMGITHVLNAAHGGMYCQGGADFYGSRVHYFGVPASDLPSFDISVYFSSAAEFIHGALSTPGAKVLVHCVVGMSRSATLVLAYLMIQHRLSLVQAIDTVKERRWIFPNPGFLRQLRELDGQLRHPKDQ</sequence>
<keyword evidence="5 9" id="KW-0904">Protein phosphatase</keyword>
<dbReference type="GO" id="GO:0005737">
    <property type="term" value="C:cytoplasm"/>
    <property type="evidence" value="ECO:0000318"/>
    <property type="project" value="GO_Central"/>
</dbReference>
<reference evidence="12" key="3">
    <citation type="submission" date="2025-09" db="UniProtKB">
        <authorList>
            <consortium name="Ensembl"/>
        </authorList>
    </citation>
    <scope>IDENTIFICATION</scope>
    <source>
        <strain evidence="12">Glennie</strain>
    </source>
</reference>
<dbReference type="CDD" id="cd14580">
    <property type="entry name" value="DUSP13A"/>
    <property type="match status" value="1"/>
</dbReference>
<dbReference type="OrthoDB" id="426001at2759"/>
<dbReference type="FunFam" id="3.90.190.10:FF:000037">
    <property type="entry name" value="dual specificity protein phosphatase 26"/>
    <property type="match status" value="1"/>
</dbReference>
<evidence type="ECO:0000256" key="5">
    <source>
        <dbReference type="ARBA" id="ARBA00022912"/>
    </source>
</evidence>
<evidence type="ECO:0000259" key="11">
    <source>
        <dbReference type="PROSITE" id="PS50056"/>
    </source>
</evidence>
<dbReference type="PROSITE" id="PS50056">
    <property type="entry name" value="TYR_PHOSPHATASE_2"/>
    <property type="match status" value="1"/>
</dbReference>